<dbReference type="EMBL" id="FOGJ01000007">
    <property type="protein sequence ID" value="SER56650.1"/>
    <property type="molecule type" value="Genomic_DNA"/>
</dbReference>
<reference evidence="1 2" key="1">
    <citation type="submission" date="2016-10" db="EMBL/GenBank/DDBJ databases">
        <authorList>
            <person name="de Groot N.N."/>
        </authorList>
    </citation>
    <scope>NUCLEOTIDE SEQUENCE [LARGE SCALE GENOMIC DNA]</scope>
    <source>
        <strain evidence="1 2">AR40</strain>
    </source>
</reference>
<dbReference type="AlphaFoldDB" id="A0A1H9Q888"/>
<evidence type="ECO:0000313" key="2">
    <source>
        <dbReference type="Proteomes" id="UP000182584"/>
    </source>
</evidence>
<dbReference type="Proteomes" id="UP000182584">
    <property type="component" value="Unassembled WGS sequence"/>
</dbReference>
<organism evidence="1 2">
    <name type="scientific">Butyrivibrio fibrisolvens</name>
    <dbReference type="NCBI Taxonomy" id="831"/>
    <lineage>
        <taxon>Bacteria</taxon>
        <taxon>Bacillati</taxon>
        <taxon>Bacillota</taxon>
        <taxon>Clostridia</taxon>
        <taxon>Lachnospirales</taxon>
        <taxon>Lachnospiraceae</taxon>
        <taxon>Butyrivibrio</taxon>
    </lineage>
</organism>
<dbReference type="SUPFAM" id="SSF52266">
    <property type="entry name" value="SGNH hydrolase"/>
    <property type="match status" value="1"/>
</dbReference>
<dbReference type="OrthoDB" id="9796702at2"/>
<sequence>MKKKQLLKSISFIFIVIFLLVHLTYCVRTNGDVKDRFVGFYSEKDNSIDAVIIGSSPVYPAFATPKIYGDMGITIYPLSSNMQRPVATKYLVEEVLKTQKPDIFIFEMRMWTARDEDLLGNMAHTREVTDNMKYSVNRINTINAMVKDPSERLTYYFDIFKYHSNWKTLALFSQLRTFFYEYPDDLKGFVAKTEVGPCTKTEASSVTDIEAMPTEQEKYLLDLLEYLEENDLNALFVITPFTVNEDEQKKINYMSDIIENHGYNFLDMNQYTDEMGLVYEEDFNDYGTHTNILGAEKVTDYFEQYLKTNYIDGLGIMTTDHRLDSSYKSWDEAYNLYIDSIDDWKSIVRYNLENEIYYELDE</sequence>
<evidence type="ECO:0008006" key="3">
    <source>
        <dbReference type="Google" id="ProtNLM"/>
    </source>
</evidence>
<evidence type="ECO:0000313" key="1">
    <source>
        <dbReference type="EMBL" id="SER56650.1"/>
    </source>
</evidence>
<name>A0A1H9Q888_BUTFI</name>
<dbReference type="RefSeq" id="WP_074755271.1">
    <property type="nucleotide sequence ID" value="NZ_FOGJ01000007.1"/>
</dbReference>
<accession>A0A1H9Q888</accession>
<gene>
    <name evidence="1" type="ORF">SAMN04487884_10767</name>
</gene>
<protein>
    <recommendedName>
        <fullName evidence="3">SGNH/GDSL hydrolase family protein</fullName>
    </recommendedName>
</protein>
<proteinExistence type="predicted"/>